<sequence length="248" mass="27584">ATGIHPPNANIILDHFKTPTPPPLATPPEQTAAAALPTEPNWLKAKLLLRSVVKDDAGAEASALEQAIHQLHVQLELTQHELKGVQQALTAKDRVKNKKKVLPLYAHSLERHGGATWWSPSLKREADAHAAAFEAHQQQVEAEKATQKELQHTQKLLKEKQQQQKREARIREKEERDQQKAEQAEEAAERRTERERQKQARDAAKALQLSQKGKRKASQKAVPRKKQNRGVAAARSGAAAESLVQVAP</sequence>
<feature type="non-terminal residue" evidence="1">
    <location>
        <position position="248"/>
    </location>
</feature>
<evidence type="ECO:0000313" key="2">
    <source>
        <dbReference type="Proteomes" id="UP000799754"/>
    </source>
</evidence>
<name>A0ACB6SFH6_9PLEO</name>
<gene>
    <name evidence="1" type="ORF">BU25DRAFT_317974</name>
</gene>
<protein>
    <submittedName>
        <fullName evidence="1">Uncharacterized protein</fullName>
    </submittedName>
</protein>
<evidence type="ECO:0000313" key="1">
    <source>
        <dbReference type="EMBL" id="KAF2632365.1"/>
    </source>
</evidence>
<reference evidence="1" key="1">
    <citation type="journal article" date="2020" name="Stud. Mycol.">
        <title>101 Dothideomycetes genomes: a test case for predicting lifestyles and emergence of pathogens.</title>
        <authorList>
            <person name="Haridas S."/>
            <person name="Albert R."/>
            <person name="Binder M."/>
            <person name="Bloem J."/>
            <person name="Labutti K."/>
            <person name="Salamov A."/>
            <person name="Andreopoulos B."/>
            <person name="Baker S."/>
            <person name="Barry K."/>
            <person name="Bills G."/>
            <person name="Bluhm B."/>
            <person name="Cannon C."/>
            <person name="Castanera R."/>
            <person name="Culley D."/>
            <person name="Daum C."/>
            <person name="Ezra D."/>
            <person name="Gonzalez J."/>
            <person name="Henrissat B."/>
            <person name="Kuo A."/>
            <person name="Liang C."/>
            <person name="Lipzen A."/>
            <person name="Lutzoni F."/>
            <person name="Magnuson J."/>
            <person name="Mondo S."/>
            <person name="Nolan M."/>
            <person name="Ohm R."/>
            <person name="Pangilinan J."/>
            <person name="Park H.-J."/>
            <person name="Ramirez L."/>
            <person name="Alfaro M."/>
            <person name="Sun H."/>
            <person name="Tritt A."/>
            <person name="Yoshinaga Y."/>
            <person name="Zwiers L.-H."/>
            <person name="Turgeon B."/>
            <person name="Goodwin S."/>
            <person name="Spatafora J."/>
            <person name="Crous P."/>
            <person name="Grigoriev I."/>
        </authorList>
    </citation>
    <scope>NUCLEOTIDE SEQUENCE</scope>
    <source>
        <strain evidence="1">CBS 525.71</strain>
    </source>
</reference>
<keyword evidence="2" id="KW-1185">Reference proteome</keyword>
<proteinExistence type="predicted"/>
<comment type="caution">
    <text evidence="1">The sequence shown here is derived from an EMBL/GenBank/DDBJ whole genome shotgun (WGS) entry which is preliminary data.</text>
</comment>
<organism evidence="1 2">
    <name type="scientific">Macroventuria anomochaeta</name>
    <dbReference type="NCBI Taxonomy" id="301207"/>
    <lineage>
        <taxon>Eukaryota</taxon>
        <taxon>Fungi</taxon>
        <taxon>Dikarya</taxon>
        <taxon>Ascomycota</taxon>
        <taxon>Pezizomycotina</taxon>
        <taxon>Dothideomycetes</taxon>
        <taxon>Pleosporomycetidae</taxon>
        <taxon>Pleosporales</taxon>
        <taxon>Pleosporineae</taxon>
        <taxon>Didymellaceae</taxon>
        <taxon>Macroventuria</taxon>
    </lineage>
</organism>
<dbReference type="Proteomes" id="UP000799754">
    <property type="component" value="Unassembled WGS sequence"/>
</dbReference>
<accession>A0ACB6SFH6</accession>
<dbReference type="EMBL" id="MU006703">
    <property type="protein sequence ID" value="KAF2632365.1"/>
    <property type="molecule type" value="Genomic_DNA"/>
</dbReference>
<feature type="non-terminal residue" evidence="1">
    <location>
        <position position="1"/>
    </location>
</feature>